<evidence type="ECO:0000313" key="2">
    <source>
        <dbReference type="EMBL" id="GID73553.1"/>
    </source>
</evidence>
<dbReference type="InterPro" id="IPR011335">
    <property type="entry name" value="Restrct_endonuc-II-like"/>
</dbReference>
<reference evidence="2 3" key="1">
    <citation type="submission" date="2021-01" db="EMBL/GenBank/DDBJ databases">
        <title>Whole genome shotgun sequence of Actinoplanes deccanensis NBRC 13994.</title>
        <authorList>
            <person name="Komaki H."/>
            <person name="Tamura T."/>
        </authorList>
    </citation>
    <scope>NUCLEOTIDE SEQUENCE [LARGE SCALE GENOMIC DNA]</scope>
    <source>
        <strain evidence="2 3">NBRC 13994</strain>
    </source>
</reference>
<dbReference type="RefSeq" id="WP_239168671.1">
    <property type="nucleotide sequence ID" value="NZ_BAAABO010000027.1"/>
</dbReference>
<evidence type="ECO:0000259" key="1">
    <source>
        <dbReference type="Pfam" id="PF05685"/>
    </source>
</evidence>
<evidence type="ECO:0000313" key="3">
    <source>
        <dbReference type="Proteomes" id="UP000609879"/>
    </source>
</evidence>
<dbReference type="InterPro" id="IPR012296">
    <property type="entry name" value="Nuclease_put_TT1808"/>
</dbReference>
<dbReference type="InterPro" id="IPR008538">
    <property type="entry name" value="Uma2"/>
</dbReference>
<dbReference type="Proteomes" id="UP000609879">
    <property type="component" value="Unassembled WGS sequence"/>
</dbReference>
<gene>
    <name evidence="2" type="ORF">Ade02nite_21940</name>
</gene>
<dbReference type="CDD" id="cd06260">
    <property type="entry name" value="DUF820-like"/>
    <property type="match status" value="1"/>
</dbReference>
<proteinExistence type="predicted"/>
<protein>
    <recommendedName>
        <fullName evidence="1">Putative restriction endonuclease domain-containing protein</fullName>
    </recommendedName>
</protein>
<dbReference type="Pfam" id="PF05685">
    <property type="entry name" value="Uma2"/>
    <property type="match status" value="1"/>
</dbReference>
<sequence>MAITSPASYTVTRWSAPDGDWTEPDLHLFPQDGHRYEIVDGSLHVSPPSPEAHEATVRAVVTTLRSSAPPGWWVCDRVGIQMGESNLVPDVVVLRPRSSGSVWCDPADVALVVEIETPATRRFDRLLKPSLYAEAGIASFWRVEPGRATPLLHTYELSGDRYRPVHSIEGAEPVKLDAPYPMRIAPAAWL</sequence>
<dbReference type="Gene3D" id="3.90.1570.10">
    <property type="entry name" value="tt1808, chain A"/>
    <property type="match status" value="1"/>
</dbReference>
<dbReference type="PANTHER" id="PTHR35400">
    <property type="entry name" value="SLR1083 PROTEIN"/>
    <property type="match status" value="1"/>
</dbReference>
<dbReference type="PANTHER" id="PTHR35400:SF3">
    <property type="entry name" value="SLL1072 PROTEIN"/>
    <property type="match status" value="1"/>
</dbReference>
<dbReference type="SUPFAM" id="SSF52980">
    <property type="entry name" value="Restriction endonuclease-like"/>
    <property type="match status" value="1"/>
</dbReference>
<organism evidence="2 3">
    <name type="scientific">Paractinoplanes deccanensis</name>
    <dbReference type="NCBI Taxonomy" id="113561"/>
    <lineage>
        <taxon>Bacteria</taxon>
        <taxon>Bacillati</taxon>
        <taxon>Actinomycetota</taxon>
        <taxon>Actinomycetes</taxon>
        <taxon>Micromonosporales</taxon>
        <taxon>Micromonosporaceae</taxon>
        <taxon>Paractinoplanes</taxon>
    </lineage>
</organism>
<name>A0ABQ3Y0M2_9ACTN</name>
<feature type="domain" description="Putative restriction endonuclease" evidence="1">
    <location>
        <begin position="26"/>
        <end position="177"/>
    </location>
</feature>
<dbReference type="EMBL" id="BOMI01000036">
    <property type="protein sequence ID" value="GID73553.1"/>
    <property type="molecule type" value="Genomic_DNA"/>
</dbReference>
<accession>A0ABQ3Y0M2</accession>
<comment type="caution">
    <text evidence="2">The sequence shown here is derived from an EMBL/GenBank/DDBJ whole genome shotgun (WGS) entry which is preliminary data.</text>
</comment>
<keyword evidence="3" id="KW-1185">Reference proteome</keyword>